<keyword evidence="7 14" id="KW-0472">Membrane</keyword>
<reference evidence="17" key="1">
    <citation type="journal article" date="2017" name="Genome Announc.">
        <title>Genome sequences of Cyberlindnera fabianii 65, Pichia kudriavzevii 129, and Saccharomyces cerevisiae 131 isolated from fermented masau fruits in Zimbabwe.</title>
        <authorList>
            <person name="van Rijswijck I.M.H."/>
            <person name="Derks M.F.L."/>
            <person name="Abee T."/>
            <person name="de Ridder D."/>
            <person name="Smid E.J."/>
        </authorList>
    </citation>
    <scope>NUCLEOTIDE SEQUENCE [LARGE SCALE GENOMIC DNA]</scope>
    <source>
        <strain evidence="17">129</strain>
    </source>
</reference>
<evidence type="ECO:0000256" key="1">
    <source>
        <dbReference type="ARBA" id="ARBA00004123"/>
    </source>
</evidence>
<dbReference type="PANTHER" id="PTHR15840:SF10">
    <property type="entry name" value="EKC_KEOPS COMPLEX SUBUNIT TPRKB"/>
    <property type="match status" value="1"/>
</dbReference>
<evidence type="ECO:0000313" key="17">
    <source>
        <dbReference type="Proteomes" id="UP000189274"/>
    </source>
</evidence>
<evidence type="ECO:0000256" key="12">
    <source>
        <dbReference type="ARBA" id="ARBA00048048"/>
    </source>
</evidence>
<dbReference type="Pfam" id="PF08617">
    <property type="entry name" value="CGI-121"/>
    <property type="match status" value="1"/>
</dbReference>
<dbReference type="SUPFAM" id="SSF143870">
    <property type="entry name" value="PF0523-like"/>
    <property type="match status" value="1"/>
</dbReference>
<accession>A0A1V2LV37</accession>
<dbReference type="GO" id="GO:0019706">
    <property type="term" value="F:protein-cysteine S-palmitoyltransferase activity"/>
    <property type="evidence" value="ECO:0007669"/>
    <property type="project" value="UniProtKB-EC"/>
</dbReference>
<dbReference type="AlphaFoldDB" id="A0A1V2LV37"/>
<feature type="transmembrane region" description="Helical" evidence="14">
    <location>
        <begin position="403"/>
        <end position="424"/>
    </location>
</feature>
<comment type="domain">
    <text evidence="14">The DHHC domain is required for palmitoyltransferase activity.</text>
</comment>
<keyword evidence="10" id="KW-0449">Lipoprotein</keyword>
<evidence type="ECO:0000256" key="4">
    <source>
        <dbReference type="ARBA" id="ARBA00022692"/>
    </source>
</evidence>
<organism evidence="16 17">
    <name type="scientific">Pichia kudriavzevii</name>
    <name type="common">Yeast</name>
    <name type="synonym">Issatchenkia orientalis</name>
    <dbReference type="NCBI Taxonomy" id="4909"/>
    <lineage>
        <taxon>Eukaryota</taxon>
        <taxon>Fungi</taxon>
        <taxon>Dikarya</taxon>
        <taxon>Ascomycota</taxon>
        <taxon>Saccharomycotina</taxon>
        <taxon>Pichiomycetes</taxon>
        <taxon>Pichiales</taxon>
        <taxon>Pichiaceae</taxon>
        <taxon>Pichia</taxon>
    </lineage>
</organism>
<feature type="domain" description="Palmitoyltransferase DHHC" evidence="15">
    <location>
        <begin position="329"/>
        <end position="441"/>
    </location>
</feature>
<comment type="similarity">
    <text evidence="14">Belongs to the DHHC palmitoyltransferase family.</text>
</comment>
<keyword evidence="4 14" id="KW-0812">Transmembrane</keyword>
<evidence type="ECO:0000256" key="8">
    <source>
        <dbReference type="ARBA" id="ARBA00023139"/>
    </source>
</evidence>
<evidence type="ECO:0000256" key="5">
    <source>
        <dbReference type="ARBA" id="ARBA00022694"/>
    </source>
</evidence>
<evidence type="ECO:0000256" key="7">
    <source>
        <dbReference type="ARBA" id="ARBA00023136"/>
    </source>
</evidence>
<evidence type="ECO:0000256" key="14">
    <source>
        <dbReference type="RuleBase" id="RU079119"/>
    </source>
</evidence>
<comment type="function">
    <text evidence="11">Component of the EKC/KEOPS complex that is required for the formation of a threonylcarbamoyl group on adenosine at position 37 (t(6)A37) in tRNAs that read codons beginning with adenine. The complex is probably involved in the transfer of the threonylcarbamoyl moiety of threonylcarbamoyl-AMP (TC-AMP) to the N6 group of A37. CGI121 acts as an allosteric effector that regulates the t(6)A activity of the complex. The EKC/KEOPS complex also promotes both telomere uncapping and telomere elongation. The complex is required for efficient recruitment of transcriptional coactivators. CGI121 is not required for tRNA modification.</text>
</comment>
<evidence type="ECO:0000259" key="15">
    <source>
        <dbReference type="Pfam" id="PF01529"/>
    </source>
</evidence>
<keyword evidence="14" id="KW-0012">Acyltransferase</keyword>
<dbReference type="VEuPathDB" id="FungiDB:C5L36_0B10690"/>
<evidence type="ECO:0000313" key="16">
    <source>
        <dbReference type="EMBL" id="ONH77112.1"/>
    </source>
</evidence>
<evidence type="ECO:0000256" key="9">
    <source>
        <dbReference type="ARBA" id="ARBA00023242"/>
    </source>
</evidence>
<sequence length="548" mass="62650">MSSVPFREIEVPVFDKYKAVAILAKNVTNLQNIKENLIKGNTDYDYSFINAQNIISLEQLYSAFYKVMLDESHGSMKSRTLHTELIYALSPFKNILDCLNKFGISKTSDTLLVVKIVKGETVTPIFIKENLENLERIIDGDLIELNDENLQGSANVKMIEKNYKLNIRNTALKDNWDEITRSLVAITQLKATRMVIATTGKYTRPIFPTCVVLFMAYAQWAYSYYFCYSHIYQKSGDKSSMIAFLVITNTLWLILLLSWVLVIILGPGSQDVQVNPYDLDCYASNGYRLTKNTDTVSLLSAERPTYEDSLYLLNPPDIFECDPNGLPFWCSACSSLKLLRSHHSSLTTKCIPFFDHYCSFIGSTIGKRNYGPFMIFVICAEVMLLFTSITVIIYGGIWNSLNAAFIVLVVITGTFAILVGNLLFNQISDLFNGETTLERMHRIRWKKSLRSKTPQNNMGNLTSYVNTIHPYNEKLRIVVALQPDDLPYNKGFIENWNSWFFDISKLKEPDQISHYSYTMFGIKFKKTIRQRIEIGEYKIFGANDGLRG</sequence>
<evidence type="ECO:0000256" key="11">
    <source>
        <dbReference type="ARBA" id="ARBA00025043"/>
    </source>
</evidence>
<dbReference type="EC" id="2.3.1.225" evidence="14"/>
<comment type="subcellular location">
    <subcellularLocation>
        <location evidence="2">Membrane</location>
        <topology evidence="2">Multi-pass membrane protein</topology>
    </subcellularLocation>
    <subcellularLocation>
        <location evidence="1">Nucleus</location>
    </subcellularLocation>
</comment>
<dbReference type="PROSITE" id="PS50216">
    <property type="entry name" value="DHHC"/>
    <property type="match status" value="1"/>
</dbReference>
<dbReference type="Gene3D" id="3.30.2380.10">
    <property type="entry name" value="CGI121/TPRKB"/>
    <property type="match status" value="1"/>
</dbReference>
<proteinExistence type="inferred from homology"/>
<dbReference type="GO" id="GO:0005829">
    <property type="term" value="C:cytosol"/>
    <property type="evidence" value="ECO:0007669"/>
    <property type="project" value="TreeGrafter"/>
</dbReference>
<dbReference type="Pfam" id="PF01529">
    <property type="entry name" value="DHHC"/>
    <property type="match status" value="1"/>
</dbReference>
<feature type="transmembrane region" description="Helical" evidence="14">
    <location>
        <begin position="242"/>
        <end position="265"/>
    </location>
</feature>
<dbReference type="Proteomes" id="UP000189274">
    <property type="component" value="Unassembled WGS sequence"/>
</dbReference>
<evidence type="ECO:0000256" key="6">
    <source>
        <dbReference type="ARBA" id="ARBA00022989"/>
    </source>
</evidence>
<comment type="caution">
    <text evidence="16">The sequence shown here is derived from an EMBL/GenBank/DDBJ whole genome shotgun (WGS) entry which is preliminary data.</text>
</comment>
<evidence type="ECO:0000256" key="13">
    <source>
        <dbReference type="RuleBase" id="RU004398"/>
    </source>
</evidence>
<keyword evidence="9 13" id="KW-0539">Nucleus</keyword>
<dbReference type="InterPro" id="IPR001594">
    <property type="entry name" value="Palmitoyltrfase_DHHC"/>
</dbReference>
<name>A0A1V2LV37_PICKU</name>
<dbReference type="GO" id="GO:0005634">
    <property type="term" value="C:nucleus"/>
    <property type="evidence" value="ECO:0007669"/>
    <property type="project" value="UniProtKB-SubCell"/>
</dbReference>
<keyword evidence="5" id="KW-0819">tRNA processing</keyword>
<gene>
    <name evidence="16" type="ORF">BOH78_0568</name>
</gene>
<keyword evidence="8" id="KW-0564">Palmitate</keyword>
<evidence type="ECO:0000256" key="2">
    <source>
        <dbReference type="ARBA" id="ARBA00004141"/>
    </source>
</evidence>
<keyword evidence="6 14" id="KW-1133">Transmembrane helix</keyword>
<dbReference type="InterPro" id="IPR036504">
    <property type="entry name" value="CGI121/TPRKB_sf"/>
</dbReference>
<protein>
    <recommendedName>
        <fullName evidence="14">Palmitoyltransferase</fullName>
        <ecNumber evidence="14">2.3.1.225</ecNumber>
    </recommendedName>
</protein>
<feature type="transmembrane region" description="Helical" evidence="14">
    <location>
        <begin position="202"/>
        <end position="222"/>
    </location>
</feature>
<dbReference type="GO" id="GO:0002949">
    <property type="term" value="P:tRNA threonylcarbamoyladenosine modification"/>
    <property type="evidence" value="ECO:0007669"/>
    <property type="project" value="TreeGrafter"/>
</dbReference>
<dbReference type="PANTHER" id="PTHR15840">
    <property type="entry name" value="CGI-121 FAMILY MEMBER"/>
    <property type="match status" value="1"/>
</dbReference>
<evidence type="ECO:0000256" key="3">
    <source>
        <dbReference type="ARBA" id="ARBA00005546"/>
    </source>
</evidence>
<dbReference type="EMBL" id="MQVM01000002">
    <property type="protein sequence ID" value="ONH77112.1"/>
    <property type="molecule type" value="Genomic_DNA"/>
</dbReference>
<dbReference type="GO" id="GO:0016020">
    <property type="term" value="C:membrane"/>
    <property type="evidence" value="ECO:0007669"/>
    <property type="project" value="UniProtKB-SubCell"/>
</dbReference>
<evidence type="ECO:0000256" key="10">
    <source>
        <dbReference type="ARBA" id="ARBA00023288"/>
    </source>
</evidence>
<dbReference type="InterPro" id="IPR013926">
    <property type="entry name" value="CGI121/TPRKB"/>
</dbReference>
<comment type="similarity">
    <text evidence="3 13">Belongs to the CGI121/TPRKB family.</text>
</comment>
<comment type="catalytic activity">
    <reaction evidence="12 14">
        <text>L-cysteinyl-[protein] + hexadecanoyl-CoA = S-hexadecanoyl-L-cysteinyl-[protein] + CoA</text>
        <dbReference type="Rhea" id="RHEA:36683"/>
        <dbReference type="Rhea" id="RHEA-COMP:10131"/>
        <dbReference type="Rhea" id="RHEA-COMP:11032"/>
        <dbReference type="ChEBI" id="CHEBI:29950"/>
        <dbReference type="ChEBI" id="CHEBI:57287"/>
        <dbReference type="ChEBI" id="CHEBI:57379"/>
        <dbReference type="ChEBI" id="CHEBI:74151"/>
        <dbReference type="EC" id="2.3.1.225"/>
    </reaction>
</comment>
<keyword evidence="14 16" id="KW-0808">Transferase</keyword>
<feature type="transmembrane region" description="Helical" evidence="14">
    <location>
        <begin position="373"/>
        <end position="397"/>
    </location>
</feature>
<dbReference type="GO" id="GO:0000408">
    <property type="term" value="C:EKC/KEOPS complex"/>
    <property type="evidence" value="ECO:0007669"/>
    <property type="project" value="TreeGrafter"/>
</dbReference>